<dbReference type="Pfam" id="PF03732">
    <property type="entry name" value="Retrotrans_gag"/>
    <property type="match status" value="1"/>
</dbReference>
<dbReference type="AlphaFoldDB" id="A0A2Z6MUH8"/>
<feature type="domain" description="Retrotransposon gag" evidence="2">
    <location>
        <begin position="154"/>
        <end position="248"/>
    </location>
</feature>
<gene>
    <name evidence="3" type="ORF">TSUD_93470</name>
</gene>
<feature type="compositionally biased region" description="Low complexity" evidence="1">
    <location>
        <begin position="91"/>
        <end position="102"/>
    </location>
</feature>
<organism evidence="3 4">
    <name type="scientific">Trifolium subterraneum</name>
    <name type="common">Subterranean clover</name>
    <dbReference type="NCBI Taxonomy" id="3900"/>
    <lineage>
        <taxon>Eukaryota</taxon>
        <taxon>Viridiplantae</taxon>
        <taxon>Streptophyta</taxon>
        <taxon>Embryophyta</taxon>
        <taxon>Tracheophyta</taxon>
        <taxon>Spermatophyta</taxon>
        <taxon>Magnoliopsida</taxon>
        <taxon>eudicotyledons</taxon>
        <taxon>Gunneridae</taxon>
        <taxon>Pentapetalae</taxon>
        <taxon>rosids</taxon>
        <taxon>fabids</taxon>
        <taxon>Fabales</taxon>
        <taxon>Fabaceae</taxon>
        <taxon>Papilionoideae</taxon>
        <taxon>50 kb inversion clade</taxon>
        <taxon>NPAAA clade</taxon>
        <taxon>Hologalegina</taxon>
        <taxon>IRL clade</taxon>
        <taxon>Trifolieae</taxon>
        <taxon>Trifolium</taxon>
    </lineage>
</organism>
<evidence type="ECO:0000256" key="1">
    <source>
        <dbReference type="SAM" id="MobiDB-lite"/>
    </source>
</evidence>
<proteinExistence type="predicted"/>
<dbReference type="EMBL" id="DF973249">
    <property type="protein sequence ID" value="GAU22579.1"/>
    <property type="molecule type" value="Genomic_DNA"/>
</dbReference>
<dbReference type="InterPro" id="IPR005162">
    <property type="entry name" value="Retrotrans_gag_dom"/>
</dbReference>
<keyword evidence="4" id="KW-1185">Reference proteome</keyword>
<protein>
    <recommendedName>
        <fullName evidence="2">Retrotransposon gag domain-containing protein</fullName>
    </recommendedName>
</protein>
<reference evidence="4" key="1">
    <citation type="journal article" date="2017" name="Front. Plant Sci.">
        <title>Climate Clever Clovers: New Paradigm to Reduce the Environmental Footprint of Ruminants by Breeding Low Methanogenic Forages Utilizing Haplotype Variation.</title>
        <authorList>
            <person name="Kaur P."/>
            <person name="Appels R."/>
            <person name="Bayer P.E."/>
            <person name="Keeble-Gagnere G."/>
            <person name="Wang J."/>
            <person name="Hirakawa H."/>
            <person name="Shirasawa K."/>
            <person name="Vercoe P."/>
            <person name="Stefanova K."/>
            <person name="Durmic Z."/>
            <person name="Nichols P."/>
            <person name="Revell C."/>
            <person name="Isobe S.N."/>
            <person name="Edwards D."/>
            <person name="Erskine W."/>
        </authorList>
    </citation>
    <scope>NUCLEOTIDE SEQUENCE [LARGE SCALE GENOMIC DNA]</scope>
    <source>
        <strain evidence="4">cv. Daliak</strain>
    </source>
</reference>
<feature type="region of interest" description="Disordered" evidence="1">
    <location>
        <begin position="1"/>
        <end position="108"/>
    </location>
</feature>
<dbReference type="OrthoDB" id="686606at2759"/>
<dbReference type="Proteomes" id="UP000242715">
    <property type="component" value="Unassembled WGS sequence"/>
</dbReference>
<evidence type="ECO:0000313" key="4">
    <source>
        <dbReference type="Proteomes" id="UP000242715"/>
    </source>
</evidence>
<accession>A0A2Z6MUH8</accession>
<evidence type="ECO:0000313" key="3">
    <source>
        <dbReference type="EMBL" id="GAU22579.1"/>
    </source>
</evidence>
<dbReference type="PANTHER" id="PTHR33223">
    <property type="entry name" value="CCHC-TYPE DOMAIN-CONTAINING PROTEIN"/>
    <property type="match status" value="1"/>
</dbReference>
<feature type="compositionally biased region" description="Acidic residues" evidence="1">
    <location>
        <begin position="54"/>
        <end position="66"/>
    </location>
</feature>
<evidence type="ECO:0000259" key="2">
    <source>
        <dbReference type="Pfam" id="PF03732"/>
    </source>
</evidence>
<sequence length="391" mass="44930">MTRKHRSSSYESKHQNRIPKQKVLEGEFEDDDNNNNSTDSDGVDSQEDEHQQIEEEEEDSDDDDAVSESLSNAPHGKPSFLHETHSDDVPESPSISASNIPNPTQPMNASSYIKIAPLPIFRGTPNESPITHLSRFNKVCRANNASSIEMQKNIFPVTLEEEPALWYDLNIEPYYISLSWDEIKLSFLQAYYEIEPVEELRTELMGIHQGEKERVRSYFLRLQWILKRWPEHGLEDDVIKGIFVNGLRNEFHDWVLMQKPKSLNDALRLAFDFEHVRRIGGKKEMVSTCGFCEGPHEESICGVREGMKELWRQSGNKEGSDNRAAKDLFRSFSMEESSGKGKIEMNEGEKVGESVVGRSMKKDLCQCTKHMCRKKTLSRNSSLESRIPHYE</sequence>
<dbReference type="PANTHER" id="PTHR33223:SF6">
    <property type="entry name" value="CCHC-TYPE DOMAIN-CONTAINING PROTEIN"/>
    <property type="match status" value="1"/>
</dbReference>
<name>A0A2Z6MUH8_TRISU</name>